<dbReference type="PROSITE" id="PS00676">
    <property type="entry name" value="SIGMA54_INTERACT_2"/>
    <property type="match status" value="1"/>
</dbReference>
<dbReference type="PROSITE" id="PS50045">
    <property type="entry name" value="SIGMA54_INTERACT_4"/>
    <property type="match status" value="1"/>
</dbReference>
<proteinExistence type="predicted"/>
<keyword evidence="9" id="KW-1185">Reference proteome</keyword>
<dbReference type="OrthoDB" id="9810703at2"/>
<dbReference type="SUPFAM" id="SSF52540">
    <property type="entry name" value="P-loop containing nucleoside triphosphate hydrolases"/>
    <property type="match status" value="1"/>
</dbReference>
<dbReference type="PRINTS" id="PR01590">
    <property type="entry name" value="HTHFIS"/>
</dbReference>
<dbReference type="GO" id="GO:0005524">
    <property type="term" value="F:ATP binding"/>
    <property type="evidence" value="ECO:0007669"/>
    <property type="project" value="UniProtKB-KW"/>
</dbReference>
<dbReference type="FunFam" id="3.40.50.300:FF:000006">
    <property type="entry name" value="DNA-binding transcriptional regulator NtrC"/>
    <property type="match status" value="1"/>
</dbReference>
<gene>
    <name evidence="8" type="ORF">SAMN05443144_11326</name>
</gene>
<keyword evidence="2" id="KW-0067">ATP-binding</keyword>
<evidence type="ECO:0000313" key="9">
    <source>
        <dbReference type="Proteomes" id="UP000184041"/>
    </source>
</evidence>
<dbReference type="Gene3D" id="3.40.50.300">
    <property type="entry name" value="P-loop containing nucleotide triphosphate hydrolases"/>
    <property type="match status" value="1"/>
</dbReference>
<dbReference type="InterPro" id="IPR027417">
    <property type="entry name" value="P-loop_NTPase"/>
</dbReference>
<keyword evidence="6" id="KW-0804">Transcription</keyword>
<dbReference type="InterPro" id="IPR002197">
    <property type="entry name" value="HTH_Fis"/>
</dbReference>
<dbReference type="SMART" id="SM00382">
    <property type="entry name" value="AAA"/>
    <property type="match status" value="1"/>
</dbReference>
<keyword evidence="5" id="KW-0010">Activator</keyword>
<evidence type="ECO:0000256" key="3">
    <source>
        <dbReference type="ARBA" id="ARBA00023015"/>
    </source>
</evidence>
<dbReference type="STRING" id="1194090.SAMN05443144_11326"/>
<reference evidence="8 9" key="1">
    <citation type="submission" date="2016-11" db="EMBL/GenBank/DDBJ databases">
        <authorList>
            <person name="Jaros S."/>
            <person name="Januszkiewicz K."/>
            <person name="Wedrychowicz H."/>
        </authorList>
    </citation>
    <scope>NUCLEOTIDE SEQUENCE [LARGE SCALE GENOMIC DNA]</scope>
    <source>
        <strain evidence="8 9">DSM 21986</strain>
    </source>
</reference>
<accession>A0A1M5EDB7</accession>
<dbReference type="Pfam" id="PF25601">
    <property type="entry name" value="AAA_lid_14"/>
    <property type="match status" value="1"/>
</dbReference>
<evidence type="ECO:0000256" key="1">
    <source>
        <dbReference type="ARBA" id="ARBA00022741"/>
    </source>
</evidence>
<evidence type="ECO:0000313" key="8">
    <source>
        <dbReference type="EMBL" id="SHF77228.1"/>
    </source>
</evidence>
<dbReference type="InterPro" id="IPR025943">
    <property type="entry name" value="Sigma_54_int_dom_ATP-bd_2"/>
</dbReference>
<dbReference type="PANTHER" id="PTHR32071">
    <property type="entry name" value="TRANSCRIPTIONAL REGULATORY PROTEIN"/>
    <property type="match status" value="1"/>
</dbReference>
<dbReference type="Pfam" id="PF02954">
    <property type="entry name" value="HTH_8"/>
    <property type="match status" value="1"/>
</dbReference>
<dbReference type="Proteomes" id="UP000184041">
    <property type="component" value="Unassembled WGS sequence"/>
</dbReference>
<dbReference type="InterPro" id="IPR003593">
    <property type="entry name" value="AAA+_ATPase"/>
</dbReference>
<evidence type="ECO:0000256" key="2">
    <source>
        <dbReference type="ARBA" id="ARBA00022840"/>
    </source>
</evidence>
<dbReference type="Gene3D" id="1.10.10.60">
    <property type="entry name" value="Homeodomain-like"/>
    <property type="match status" value="1"/>
</dbReference>
<dbReference type="InterPro" id="IPR025944">
    <property type="entry name" value="Sigma_54_int_dom_CS"/>
</dbReference>
<keyword evidence="4" id="KW-0238">DNA-binding</keyword>
<keyword evidence="1" id="KW-0547">Nucleotide-binding</keyword>
<dbReference type="InterPro" id="IPR058031">
    <property type="entry name" value="AAA_lid_NorR"/>
</dbReference>
<dbReference type="PANTHER" id="PTHR32071:SF119">
    <property type="entry name" value="SIGMA L-DEPENDENT TRANSCRIPTIONAL REGULATOR YPLP-RELATED"/>
    <property type="match status" value="1"/>
</dbReference>
<protein>
    <submittedName>
        <fullName evidence="8">Regulatory protein, Fis family</fullName>
    </submittedName>
</protein>
<dbReference type="GO" id="GO:0006355">
    <property type="term" value="P:regulation of DNA-templated transcription"/>
    <property type="evidence" value="ECO:0007669"/>
    <property type="project" value="InterPro"/>
</dbReference>
<sequence>MKEEKSFKKPVFVTQNPEMENLIQKIKLVAKTGATLLVTGENGTGKEVMAQLFHYHSVRTHKPMVTINCGAIPSELVESELFGHEKGAFTGAHARKKGCFERAHGGTLFLDEIGEMPKPMQVKLLRAVELGSFRRVGGSEEVQVDVSLISATNKILTEQVKSGDFREDLYYRINVIELYVPPLRHRKGDIPLLVSHFTNHFAQMYKLEERIFSDECMNLFLDYDWPGNVRELRNVVERCIVLSDGKTIDLSSLPSHMHKNQRSYPVTSSHSAKNIMQIPVGTDLKEVERRIIAETLHFADNNKTEAAKILNIARKTLHNKLEKYETEKANT</sequence>
<keyword evidence="3" id="KW-0805">Transcription regulation</keyword>
<dbReference type="AlphaFoldDB" id="A0A1M5EDB7"/>
<dbReference type="Pfam" id="PF00158">
    <property type="entry name" value="Sigma54_activat"/>
    <property type="match status" value="1"/>
</dbReference>
<evidence type="ECO:0000256" key="6">
    <source>
        <dbReference type="ARBA" id="ARBA00023163"/>
    </source>
</evidence>
<dbReference type="FunFam" id="1.10.8.60:FF:000014">
    <property type="entry name" value="DNA-binding transcriptional regulator NtrC"/>
    <property type="match status" value="1"/>
</dbReference>
<evidence type="ECO:0000259" key="7">
    <source>
        <dbReference type="PROSITE" id="PS50045"/>
    </source>
</evidence>
<dbReference type="GO" id="GO:0043565">
    <property type="term" value="F:sequence-specific DNA binding"/>
    <property type="evidence" value="ECO:0007669"/>
    <property type="project" value="InterPro"/>
</dbReference>
<dbReference type="CDD" id="cd00009">
    <property type="entry name" value="AAA"/>
    <property type="match status" value="1"/>
</dbReference>
<name>A0A1M5EDB7_9BACT</name>
<feature type="domain" description="Sigma-54 factor interaction" evidence="7">
    <location>
        <begin position="12"/>
        <end position="241"/>
    </location>
</feature>
<dbReference type="InterPro" id="IPR002078">
    <property type="entry name" value="Sigma_54_int"/>
</dbReference>
<evidence type="ECO:0000256" key="5">
    <source>
        <dbReference type="ARBA" id="ARBA00023159"/>
    </source>
</evidence>
<dbReference type="EMBL" id="FQUS01000013">
    <property type="protein sequence ID" value="SHF77228.1"/>
    <property type="molecule type" value="Genomic_DNA"/>
</dbReference>
<dbReference type="Gene3D" id="1.10.8.60">
    <property type="match status" value="1"/>
</dbReference>
<dbReference type="PROSITE" id="PS00688">
    <property type="entry name" value="SIGMA54_INTERACT_3"/>
    <property type="match status" value="1"/>
</dbReference>
<dbReference type="SUPFAM" id="SSF46689">
    <property type="entry name" value="Homeodomain-like"/>
    <property type="match status" value="1"/>
</dbReference>
<evidence type="ECO:0000256" key="4">
    <source>
        <dbReference type="ARBA" id="ARBA00023125"/>
    </source>
</evidence>
<organism evidence="8 9">
    <name type="scientific">Fodinibius roseus</name>
    <dbReference type="NCBI Taxonomy" id="1194090"/>
    <lineage>
        <taxon>Bacteria</taxon>
        <taxon>Pseudomonadati</taxon>
        <taxon>Balneolota</taxon>
        <taxon>Balneolia</taxon>
        <taxon>Balneolales</taxon>
        <taxon>Balneolaceae</taxon>
        <taxon>Fodinibius</taxon>
    </lineage>
</organism>
<dbReference type="InterPro" id="IPR009057">
    <property type="entry name" value="Homeodomain-like_sf"/>
</dbReference>
<dbReference type="RefSeq" id="WP_073064739.1">
    <property type="nucleotide sequence ID" value="NZ_FQUS01000013.1"/>
</dbReference>